<reference evidence="2" key="1">
    <citation type="journal article" date="2015" name="Nature">
        <title>Complex archaea that bridge the gap between prokaryotes and eukaryotes.</title>
        <authorList>
            <person name="Spang A."/>
            <person name="Saw J.H."/>
            <person name="Jorgensen S.L."/>
            <person name="Zaremba-Niedzwiedzka K."/>
            <person name="Martijn J."/>
            <person name="Lind A.E."/>
            <person name="van Eijk R."/>
            <person name="Schleper C."/>
            <person name="Guy L."/>
            <person name="Ettema T.J."/>
        </authorList>
    </citation>
    <scope>NUCLEOTIDE SEQUENCE</scope>
</reference>
<dbReference type="InterPro" id="IPR006531">
    <property type="entry name" value="Gp5/Vgr_OB"/>
</dbReference>
<dbReference type="Pfam" id="PF04717">
    <property type="entry name" value="Phage_base_V"/>
    <property type="match status" value="1"/>
</dbReference>
<dbReference type="EMBL" id="LAZR01000215">
    <property type="protein sequence ID" value="KKN81441.1"/>
    <property type="molecule type" value="Genomic_DNA"/>
</dbReference>
<gene>
    <name evidence="2" type="ORF">LCGC14_0320540</name>
</gene>
<evidence type="ECO:0000313" key="2">
    <source>
        <dbReference type="EMBL" id="KKN81441.1"/>
    </source>
</evidence>
<name>A0A0F9W6Z5_9ZZZZ</name>
<evidence type="ECO:0000259" key="1">
    <source>
        <dbReference type="Pfam" id="PF04717"/>
    </source>
</evidence>
<comment type="caution">
    <text evidence="2">The sequence shown here is derived from an EMBL/GenBank/DDBJ whole genome shotgun (WGS) entry which is preliminary data.</text>
</comment>
<organism evidence="2">
    <name type="scientific">marine sediment metagenome</name>
    <dbReference type="NCBI Taxonomy" id="412755"/>
    <lineage>
        <taxon>unclassified sequences</taxon>
        <taxon>metagenomes</taxon>
        <taxon>ecological metagenomes</taxon>
    </lineage>
</organism>
<proteinExistence type="predicted"/>
<protein>
    <recommendedName>
        <fullName evidence="1">Gp5/Type VI secretion system Vgr protein OB-fold domain-containing protein</fullName>
    </recommendedName>
</protein>
<accession>A0A0F9W6Z5</accession>
<sequence length="209" mass="22533">MHQVVERGIVTSNEDPAKVGRIKVALATVDGNEYPEWIEPVFDPGWFTPPEPGAAVDLVLPEGTDLVEFAHEIRYLGSVFEEGNGPPAAFKATGLKPTRRGYFTKAGHLLLFEDAAGKEEIFLSHKGNMLIALTNTGIFLGTKNATENFVLGKILKSIMESILDAIVAHAHTETGTVTSPPINAAVFTAIKATLSTMLSDFIFGQKVKP</sequence>
<dbReference type="AlphaFoldDB" id="A0A0F9W6Z5"/>
<feature type="domain" description="Gp5/Type VI secretion system Vgr protein OB-fold" evidence="1">
    <location>
        <begin position="7"/>
        <end position="63"/>
    </location>
</feature>